<reference evidence="1" key="1">
    <citation type="submission" date="2018-06" db="EMBL/GenBank/DDBJ databases">
        <authorList>
            <person name="Zhirakovskaya E."/>
        </authorList>
    </citation>
    <scope>NUCLEOTIDE SEQUENCE</scope>
</reference>
<accession>A0A3B1AU81</accession>
<dbReference type="EMBL" id="UOFX01000004">
    <property type="protein sequence ID" value="VAX05281.1"/>
    <property type="molecule type" value="Genomic_DNA"/>
</dbReference>
<proteinExistence type="predicted"/>
<sequence length="37" mass="4396">MKRFNNILSDDMHLLRKRPYPAWIKPPSCITPVTLQD</sequence>
<dbReference type="AlphaFoldDB" id="A0A3B1AU81"/>
<name>A0A3B1AU81_9ZZZZ</name>
<evidence type="ECO:0000313" key="1">
    <source>
        <dbReference type="EMBL" id="VAX05281.1"/>
    </source>
</evidence>
<gene>
    <name evidence="1" type="ORF">MNBD_GAMMA26-684</name>
</gene>
<protein>
    <submittedName>
        <fullName evidence="1">Universal stress protein family 1</fullName>
    </submittedName>
</protein>
<organism evidence="1">
    <name type="scientific">hydrothermal vent metagenome</name>
    <dbReference type="NCBI Taxonomy" id="652676"/>
    <lineage>
        <taxon>unclassified sequences</taxon>
        <taxon>metagenomes</taxon>
        <taxon>ecological metagenomes</taxon>
    </lineage>
</organism>